<protein>
    <submittedName>
        <fullName evidence="1">Uncharacterized protein</fullName>
    </submittedName>
</protein>
<dbReference type="AlphaFoldDB" id="A0A7W6DKK7"/>
<keyword evidence="2" id="KW-1185">Reference proteome</keyword>
<evidence type="ECO:0000313" key="1">
    <source>
        <dbReference type="EMBL" id="MBB3984955.1"/>
    </source>
</evidence>
<reference evidence="1 2" key="1">
    <citation type="submission" date="2020-08" db="EMBL/GenBank/DDBJ databases">
        <title>Genomic Encyclopedia of Type Strains, Phase IV (KMG-IV): sequencing the most valuable type-strain genomes for metagenomic binning, comparative biology and taxonomic classification.</title>
        <authorList>
            <person name="Goeker M."/>
        </authorList>
    </citation>
    <scope>NUCLEOTIDE SEQUENCE [LARGE SCALE GENOMIC DNA]</scope>
    <source>
        <strain evidence="1 2">DSM 102235</strain>
    </source>
</reference>
<dbReference type="EMBL" id="JACIEJ010000003">
    <property type="protein sequence ID" value="MBB3984955.1"/>
    <property type="molecule type" value="Genomic_DNA"/>
</dbReference>
<name>A0A7W6DKK7_9RHOB</name>
<proteinExistence type="predicted"/>
<organism evidence="1 2">
    <name type="scientific">Sagittula marina</name>
    <dbReference type="NCBI Taxonomy" id="943940"/>
    <lineage>
        <taxon>Bacteria</taxon>
        <taxon>Pseudomonadati</taxon>
        <taxon>Pseudomonadota</taxon>
        <taxon>Alphaproteobacteria</taxon>
        <taxon>Rhodobacterales</taxon>
        <taxon>Roseobacteraceae</taxon>
        <taxon>Sagittula</taxon>
    </lineage>
</organism>
<gene>
    <name evidence="1" type="ORF">GGQ68_001284</name>
</gene>
<evidence type="ECO:0000313" key="2">
    <source>
        <dbReference type="Proteomes" id="UP000541426"/>
    </source>
</evidence>
<sequence>MEALGEQNPGIDKYFSFVVLKTLFARQHFDLTSLFGDPD</sequence>
<accession>A0A7W6DKK7</accession>
<comment type="caution">
    <text evidence="1">The sequence shown here is derived from an EMBL/GenBank/DDBJ whole genome shotgun (WGS) entry which is preliminary data.</text>
</comment>
<dbReference type="Proteomes" id="UP000541426">
    <property type="component" value="Unassembled WGS sequence"/>
</dbReference>